<dbReference type="Proteomes" id="UP000434172">
    <property type="component" value="Unassembled WGS sequence"/>
</dbReference>
<organism evidence="2 3">
    <name type="scientific">Colletotrichum asianum</name>
    <dbReference type="NCBI Taxonomy" id="702518"/>
    <lineage>
        <taxon>Eukaryota</taxon>
        <taxon>Fungi</taxon>
        <taxon>Dikarya</taxon>
        <taxon>Ascomycota</taxon>
        <taxon>Pezizomycotina</taxon>
        <taxon>Sordariomycetes</taxon>
        <taxon>Hypocreomycetidae</taxon>
        <taxon>Glomerellales</taxon>
        <taxon>Glomerellaceae</taxon>
        <taxon>Colletotrichum</taxon>
        <taxon>Colletotrichum gloeosporioides species complex</taxon>
    </lineage>
</organism>
<name>A0A8H3WEE6_9PEZI</name>
<accession>A0A8H3WEE6</accession>
<reference evidence="2 3" key="1">
    <citation type="submission" date="2019-12" db="EMBL/GenBank/DDBJ databases">
        <title>A genome sequence resource for the geographically widespread anthracnose pathogen Colletotrichum asianum.</title>
        <authorList>
            <person name="Meng Y."/>
        </authorList>
    </citation>
    <scope>NUCLEOTIDE SEQUENCE [LARGE SCALE GENOMIC DNA]</scope>
    <source>
        <strain evidence="2 3">ICMP 18580</strain>
    </source>
</reference>
<evidence type="ECO:0000313" key="2">
    <source>
        <dbReference type="EMBL" id="KAF0323043.1"/>
    </source>
</evidence>
<dbReference type="OrthoDB" id="3486565at2759"/>
<dbReference type="AlphaFoldDB" id="A0A8H3WEE6"/>
<dbReference type="Pfam" id="PF06985">
    <property type="entry name" value="HET"/>
    <property type="match status" value="1"/>
</dbReference>
<evidence type="ECO:0000259" key="1">
    <source>
        <dbReference type="Pfam" id="PF06985"/>
    </source>
</evidence>
<dbReference type="PANTHER" id="PTHR33112">
    <property type="entry name" value="DOMAIN PROTEIN, PUTATIVE-RELATED"/>
    <property type="match status" value="1"/>
</dbReference>
<sequence length="698" mass="79229">MSSSRPNPHASFQLPDHIRRHVNPFYGRRSNGCETCGFTPESASDLRREHGLRTWTDASLYCNFCHLIVALHDDLKTKHAIAFADLDKGKIAVYSRNARDGRKQFLLGPNMPDMNMPPAERETIFFYNFPDSRFPWEGIPYDRDMSDTAGSEECLLLLKHWVEECQTSHTDCSPSDHPLPTRVLDVTANPPKLVITANLSQKDERYIALSHCWGLSQPLRTLKTNIGLHQDGIDLSSTPQTFKDAVAVTRYLGMRYIWIDSLCIVQDDVLDWEYEAARMGDVYGFAYLVLGASSASDGAKGFLGRRTQVRGSVTVSCSASPRKFSKIHYRPVLDHSKALFSANFDGPLSERGWAFQERALAKRFVSFGEFELQWACRSLEDCECDELDLRKSQVGIEGNNSWRFRGSVGIHAKGDGMSTQDAHYFHRQWRKSVVTPYSGRKLTFQADKLVALSAISRVFQERVDDEFLAGLWRRELVHDLSWNRSRVEESRGCIGAPSWSWASINGAVSWWKSSFVESLRHTEPCKVIEAECTAAFEVNPFGSVESGYVILEGLVIKATAKYLHDPPPSQEGRHYFLTEWPAGEFYADSFLGTADVELNGEVVRTAVRGTPASAHYRQEVVEYPVWCFLLTTGYFGRIENYEKYAYVLVLGRSVSRPRAFERVGLMVLKLGKESLPSFLSPGFFSNWRNWRNERVTIM</sequence>
<dbReference type="EMBL" id="WOWK01000056">
    <property type="protein sequence ID" value="KAF0323043.1"/>
    <property type="molecule type" value="Genomic_DNA"/>
</dbReference>
<protein>
    <submittedName>
        <fullName evidence="2">Het domain-containing protein</fullName>
    </submittedName>
</protein>
<proteinExistence type="predicted"/>
<keyword evidence="3" id="KW-1185">Reference proteome</keyword>
<feature type="domain" description="Heterokaryon incompatibility" evidence="1">
    <location>
        <begin position="206"/>
        <end position="357"/>
    </location>
</feature>
<gene>
    <name evidence="2" type="ORF">GQ607_009807</name>
</gene>
<dbReference type="PANTHER" id="PTHR33112:SF16">
    <property type="entry name" value="HETEROKARYON INCOMPATIBILITY DOMAIN-CONTAINING PROTEIN"/>
    <property type="match status" value="1"/>
</dbReference>
<evidence type="ECO:0000313" key="3">
    <source>
        <dbReference type="Proteomes" id="UP000434172"/>
    </source>
</evidence>
<dbReference type="InterPro" id="IPR010730">
    <property type="entry name" value="HET"/>
</dbReference>
<comment type="caution">
    <text evidence="2">The sequence shown here is derived from an EMBL/GenBank/DDBJ whole genome shotgun (WGS) entry which is preliminary data.</text>
</comment>